<evidence type="ECO:0000313" key="4">
    <source>
        <dbReference type="Proteomes" id="UP000479190"/>
    </source>
</evidence>
<proteinExistence type="predicted"/>
<keyword evidence="2" id="KW-0812">Transmembrane</keyword>
<accession>A0A6H5IE64</accession>
<feature type="region of interest" description="Disordered" evidence="1">
    <location>
        <begin position="121"/>
        <end position="162"/>
    </location>
</feature>
<feature type="transmembrane region" description="Helical" evidence="2">
    <location>
        <begin position="183"/>
        <end position="202"/>
    </location>
</feature>
<gene>
    <name evidence="3" type="ORF">TBRA_LOCUS7593</name>
</gene>
<feature type="region of interest" description="Disordered" evidence="1">
    <location>
        <begin position="55"/>
        <end position="92"/>
    </location>
</feature>
<name>A0A6H5IE64_9HYME</name>
<dbReference type="Proteomes" id="UP000479190">
    <property type="component" value="Unassembled WGS sequence"/>
</dbReference>
<evidence type="ECO:0000256" key="1">
    <source>
        <dbReference type="SAM" id="MobiDB-lite"/>
    </source>
</evidence>
<organism evidence="3 4">
    <name type="scientific">Trichogramma brassicae</name>
    <dbReference type="NCBI Taxonomy" id="86971"/>
    <lineage>
        <taxon>Eukaryota</taxon>
        <taxon>Metazoa</taxon>
        <taxon>Ecdysozoa</taxon>
        <taxon>Arthropoda</taxon>
        <taxon>Hexapoda</taxon>
        <taxon>Insecta</taxon>
        <taxon>Pterygota</taxon>
        <taxon>Neoptera</taxon>
        <taxon>Endopterygota</taxon>
        <taxon>Hymenoptera</taxon>
        <taxon>Apocrita</taxon>
        <taxon>Proctotrupomorpha</taxon>
        <taxon>Chalcidoidea</taxon>
        <taxon>Trichogrammatidae</taxon>
        <taxon>Trichogramma</taxon>
    </lineage>
</organism>
<dbReference type="EMBL" id="CADCXV010000796">
    <property type="protein sequence ID" value="CAB0035705.1"/>
    <property type="molecule type" value="Genomic_DNA"/>
</dbReference>
<evidence type="ECO:0000313" key="3">
    <source>
        <dbReference type="EMBL" id="CAB0035705.1"/>
    </source>
</evidence>
<keyword evidence="4" id="KW-1185">Reference proteome</keyword>
<protein>
    <submittedName>
        <fullName evidence="3">Uncharacterized protein</fullName>
    </submittedName>
</protein>
<reference evidence="3 4" key="1">
    <citation type="submission" date="2020-02" db="EMBL/GenBank/DDBJ databases">
        <authorList>
            <person name="Ferguson B K."/>
        </authorList>
    </citation>
    <scope>NUCLEOTIDE SEQUENCE [LARGE SCALE GENOMIC DNA]</scope>
</reference>
<evidence type="ECO:0000256" key="2">
    <source>
        <dbReference type="SAM" id="Phobius"/>
    </source>
</evidence>
<keyword evidence="2" id="KW-0472">Membrane</keyword>
<keyword evidence="2" id="KW-1133">Transmembrane helix</keyword>
<feature type="compositionally biased region" description="Low complexity" evidence="1">
    <location>
        <begin position="63"/>
        <end position="80"/>
    </location>
</feature>
<sequence>MLSRYSEAYQCAGQLKSTQLQLVRELGGLGGLGDLGVLRELGGLCGLRNPRSLQRSRSLQCTRSPQSPPSSRSTPSSRSPPSAPSPPSSRTLQISKISNTQKHKNKKTQLLKYANTQIHEYTNTRIHKNTNTRVKQEPTSPKRRSTTKRPIAPSNSSESSDSDANFWIDVEAIHYCFTRIHSVLLLPLLQIFVRVLLLFNSIRKCLEMVNTRTRF</sequence>
<dbReference type="AlphaFoldDB" id="A0A6H5IE64"/>